<evidence type="ECO:0000313" key="1">
    <source>
        <dbReference type="EMBL" id="ABV96846.1"/>
    </source>
</evidence>
<dbReference type="InterPro" id="IPR036689">
    <property type="entry name" value="ESAT-6-like_sf"/>
</dbReference>
<dbReference type="InterPro" id="IPR010310">
    <property type="entry name" value="T7SS_ESAT-6-like"/>
</dbReference>
<name>A8M3S3_SALAI</name>
<proteinExistence type="predicted"/>
<dbReference type="EMBL" id="CP000850">
    <property type="protein sequence ID" value="ABV96846.1"/>
    <property type="molecule type" value="Genomic_DNA"/>
</dbReference>
<dbReference type="HOGENOM" id="CLU_151185_3_2_11"/>
<reference evidence="1" key="1">
    <citation type="submission" date="2007-10" db="EMBL/GenBank/DDBJ databases">
        <title>Complete sequence of Salinispora arenicola CNS-205.</title>
        <authorList>
            <consortium name="US DOE Joint Genome Institute"/>
            <person name="Copeland A."/>
            <person name="Lucas S."/>
            <person name="Lapidus A."/>
            <person name="Barry K."/>
            <person name="Glavina del Rio T."/>
            <person name="Dalin E."/>
            <person name="Tice H."/>
            <person name="Pitluck S."/>
            <person name="Foster B."/>
            <person name="Schmutz J."/>
            <person name="Larimer F."/>
            <person name="Land M."/>
            <person name="Hauser L."/>
            <person name="Kyrpides N."/>
            <person name="Ivanova N."/>
            <person name="Jensen P.R."/>
            <person name="Moore B.S."/>
            <person name="Penn K."/>
            <person name="Jenkins C."/>
            <person name="Udwary D."/>
            <person name="Xiang L."/>
            <person name="Gontang E."/>
            <person name="Richardson P."/>
        </authorList>
    </citation>
    <scope>NUCLEOTIDE SEQUENCE [LARGE SCALE GENOMIC DNA]</scope>
    <source>
        <strain evidence="1">CNS-205</strain>
    </source>
</reference>
<dbReference type="PATRIC" id="fig|391037.6.peg.946"/>
<dbReference type="Gene3D" id="1.10.287.1060">
    <property type="entry name" value="ESAT-6-like"/>
    <property type="match status" value="1"/>
</dbReference>
<dbReference type="SUPFAM" id="SSF140453">
    <property type="entry name" value="EsxAB dimer-like"/>
    <property type="match status" value="1"/>
</dbReference>
<dbReference type="OrthoDB" id="3387628at2"/>
<protein>
    <recommendedName>
        <fullName evidence="2">ESAT-6-like protein</fullName>
    </recommendedName>
</protein>
<dbReference type="Pfam" id="PF06013">
    <property type="entry name" value="WXG100"/>
    <property type="match status" value="1"/>
</dbReference>
<sequence>MAQYTIDFSAARATVAHMQDAQRRIQDSLRTLDEHSRKSLQRWDSDAKVAYAQCKQDWDQAAAQMPVLLGQATRALDAIMAQYAGAERAGASMWER</sequence>
<dbReference type="KEGG" id="saq:Sare_0931"/>
<gene>
    <name evidence="1" type="ordered locus">Sare_0931</name>
</gene>
<organism evidence="1">
    <name type="scientific">Salinispora arenicola (strain CNS-205)</name>
    <dbReference type="NCBI Taxonomy" id="391037"/>
    <lineage>
        <taxon>Bacteria</taxon>
        <taxon>Bacillati</taxon>
        <taxon>Actinomycetota</taxon>
        <taxon>Actinomycetes</taxon>
        <taxon>Micromonosporales</taxon>
        <taxon>Micromonosporaceae</taxon>
        <taxon>Salinispora</taxon>
    </lineage>
</organism>
<accession>A8M3S3</accession>
<evidence type="ECO:0008006" key="2">
    <source>
        <dbReference type="Google" id="ProtNLM"/>
    </source>
</evidence>
<dbReference type="AlphaFoldDB" id="A8M3S3"/>
<dbReference type="eggNOG" id="COG4842">
    <property type="taxonomic scope" value="Bacteria"/>
</dbReference>
<dbReference type="STRING" id="391037.Sare_0931"/>